<reference evidence="1 2" key="1">
    <citation type="journal article" date="2011" name="PLoS Pathog.">
        <title>Dynamic evolution of pathogenicity revealed by sequencing and comparative genomics of 19 Pseudomonas syringae isolates.</title>
        <authorList>
            <person name="Baltrus D.A."/>
            <person name="Nishimura M.T."/>
            <person name="Romanchuk A."/>
            <person name="Chang J.H."/>
            <person name="Mukhtar M.S."/>
            <person name="Cherkis K."/>
            <person name="Roach J."/>
            <person name="Grant S.R."/>
            <person name="Jones C.D."/>
            <person name="Dangl J.L."/>
        </authorList>
    </citation>
    <scope>NUCLEOTIDE SEQUENCE [LARGE SCALE GENOMIC DNA]</scope>
    <source>
        <strain evidence="1 2">M301315</strain>
    </source>
</reference>
<name>A0AAD0M4R0_PSEAV</name>
<dbReference type="AlphaFoldDB" id="A0AAD0M4R0"/>
<dbReference type="Proteomes" id="UP000006426">
    <property type="component" value="Plasmid pmppla107"/>
</dbReference>
<accession>A0AAD0M4R0</accession>
<keyword evidence="1" id="KW-0614">Plasmid</keyword>
<evidence type="ECO:0000313" key="1">
    <source>
        <dbReference type="EMBL" id="AXH59647.1"/>
    </source>
</evidence>
<proteinExistence type="predicted"/>
<geneLocation type="plasmid" evidence="2">
    <name>pmppla107</name>
</geneLocation>
<gene>
    <name evidence="1" type="ORF">PLA107_030960</name>
</gene>
<evidence type="ECO:0000313" key="2">
    <source>
        <dbReference type="Proteomes" id="UP000006426"/>
    </source>
</evidence>
<dbReference type="EMBL" id="CP031226">
    <property type="protein sequence ID" value="AXH59647.1"/>
    <property type="molecule type" value="Genomic_DNA"/>
</dbReference>
<protein>
    <submittedName>
        <fullName evidence="1">Uncharacterized protein</fullName>
    </submittedName>
</protein>
<sequence length="370" mass="40806">MTDVQRLDFEEAVLPHCLLINGRDLIEAYDIIADCLGDKGFHERFPTGAVRELMELLESSRIDDSGHGMKTKDGTLPLSISVIPPIIKNESVLAPEIYGPAVRFKQFSNFKAVAHAAFNDLIDESMAHRALDAISWEGAGSKSYKLIRTELLAYSPNQLPGLRERLTGSPGPTPAECSQRLFAVISSLYAGGLNQSADFLVEAIRSTPDYRREVLPLDLAEVIAERIGVFSLAVESESESIQRFIQKFGYLLDRLDLSVRELNLMMAKSVGHGYANNGGIYELMQGDEHEMLRRFLKYSKAHGGQKQGKHGAAMHAMLISRCSYSDMVAAIDGDSGLAAYAYIMTNDHSYLALIKDGRDLDDCLGRDLGL</sequence>
<organism evidence="1 2">
    <name type="scientific">Pseudomonas amygdali pv. lachrymans str. M301315</name>
    <dbReference type="NCBI Taxonomy" id="629260"/>
    <lineage>
        <taxon>Bacteria</taxon>
        <taxon>Pseudomonadati</taxon>
        <taxon>Pseudomonadota</taxon>
        <taxon>Gammaproteobacteria</taxon>
        <taxon>Pseudomonadales</taxon>
        <taxon>Pseudomonadaceae</taxon>
        <taxon>Pseudomonas</taxon>
        <taxon>Pseudomonas amygdali</taxon>
    </lineage>
</organism>